<dbReference type="HOGENOM" id="CLU_2386759_0_0_1"/>
<gene>
    <name evidence="1" type="ORF">NCER_102075</name>
</gene>
<evidence type="ECO:0008006" key="3">
    <source>
        <dbReference type="Google" id="ProtNLM"/>
    </source>
</evidence>
<dbReference type="EMBL" id="ACOL01000485">
    <property type="protein sequence ID" value="EEQ81478.1"/>
    <property type="molecule type" value="Genomic_DNA"/>
</dbReference>
<comment type="caution">
    <text evidence="1">The sequence shown here is derived from an EMBL/GenBank/DDBJ whole genome shotgun (WGS) entry which is preliminary data.</text>
</comment>
<organism evidence="1 2">
    <name type="scientific">Vairimorpha ceranae (strain BRL01)</name>
    <name type="common">Microsporidian parasite</name>
    <name type="synonym">Nosema ceranae</name>
    <dbReference type="NCBI Taxonomy" id="578460"/>
    <lineage>
        <taxon>Eukaryota</taxon>
        <taxon>Fungi</taxon>
        <taxon>Fungi incertae sedis</taxon>
        <taxon>Microsporidia</taxon>
        <taxon>Nosematidae</taxon>
        <taxon>Vairimorpha</taxon>
    </lineage>
</organism>
<dbReference type="KEGG" id="nce:NCER_102075"/>
<dbReference type="AlphaFoldDB" id="C4VBC4"/>
<proteinExistence type="predicted"/>
<accession>C4VBC4</accession>
<dbReference type="Gene3D" id="3.30.420.10">
    <property type="entry name" value="Ribonuclease H-like superfamily/Ribonuclease H"/>
    <property type="match status" value="1"/>
</dbReference>
<sequence>MRRRLCNGVRMFLISWSRKTSFYRWSYNFVAYMGILANNLRSSAEKIKIETLIFQQDNDSKYMSRLAKNYFIKKRIELLYWPPQSLYLNPIEIL</sequence>
<protein>
    <recommendedName>
        <fullName evidence="3">Tc1-like transposase DDE domain-containing protein</fullName>
    </recommendedName>
</protein>
<reference evidence="1 2" key="1">
    <citation type="journal article" date="2009" name="PLoS Pathog.">
        <title>Genomic analyses of the microsporidian Nosema ceranae, an emergent pathogen of honey bees.</title>
        <authorList>
            <person name="Cornman R.S."/>
            <person name="Chen Y.P."/>
            <person name="Schatz M.C."/>
            <person name="Street C."/>
            <person name="Zhao Y."/>
            <person name="Desany B."/>
            <person name="Egholm M."/>
            <person name="Hutchison S."/>
            <person name="Pettis J.S."/>
            <person name="Lipkin W.I."/>
            <person name="Evans J.D."/>
        </authorList>
    </citation>
    <scope>NUCLEOTIDE SEQUENCE [LARGE SCALE GENOMIC DNA]</scope>
    <source>
        <strain evidence="1 2">BRL01</strain>
    </source>
</reference>
<dbReference type="VEuPathDB" id="MicrosporidiaDB:NCER_102075"/>
<name>C4VBC4_VAIC1</name>
<evidence type="ECO:0000313" key="2">
    <source>
        <dbReference type="Proteomes" id="UP000009082"/>
    </source>
</evidence>
<dbReference type="InParanoid" id="C4VBC4"/>
<dbReference type="STRING" id="578460.C4VBC4"/>
<dbReference type="InterPro" id="IPR036397">
    <property type="entry name" value="RNaseH_sf"/>
</dbReference>
<dbReference type="Proteomes" id="UP000009082">
    <property type="component" value="Unassembled WGS sequence"/>
</dbReference>
<dbReference type="GO" id="GO:0003676">
    <property type="term" value="F:nucleic acid binding"/>
    <property type="evidence" value="ECO:0007669"/>
    <property type="project" value="InterPro"/>
</dbReference>
<evidence type="ECO:0000313" key="1">
    <source>
        <dbReference type="EMBL" id="EEQ81478.1"/>
    </source>
</evidence>